<dbReference type="SUPFAM" id="SSF53756">
    <property type="entry name" value="UDP-Glycosyltransferase/glycogen phosphorylase"/>
    <property type="match status" value="1"/>
</dbReference>
<proteinExistence type="predicted"/>
<evidence type="ECO:0000313" key="3">
    <source>
        <dbReference type="EMBL" id="SOC47047.1"/>
    </source>
</evidence>
<reference evidence="3 4" key="1">
    <citation type="submission" date="2017-08" db="EMBL/GenBank/DDBJ databases">
        <authorList>
            <person name="de Groot N.N."/>
        </authorList>
    </citation>
    <scope>NUCLEOTIDE SEQUENCE [LARGE SCALE GENOMIC DNA]</scope>
    <source>
        <strain evidence="3 4">JC85</strain>
    </source>
</reference>
<feature type="domain" description="Erythromycin biosynthesis protein CIII-like C-terminal" evidence="2">
    <location>
        <begin position="309"/>
        <end position="397"/>
    </location>
</feature>
<dbReference type="InterPro" id="IPR002213">
    <property type="entry name" value="UDP_glucos_trans"/>
</dbReference>
<dbReference type="AlphaFoldDB" id="A0A285UZF9"/>
<dbReference type="GO" id="GO:0033072">
    <property type="term" value="P:vancomycin biosynthetic process"/>
    <property type="evidence" value="ECO:0007669"/>
    <property type="project" value="UniProtKB-ARBA"/>
</dbReference>
<dbReference type="GO" id="GO:0016758">
    <property type="term" value="F:hexosyltransferase activity"/>
    <property type="evidence" value="ECO:0007669"/>
    <property type="project" value="InterPro"/>
</dbReference>
<dbReference type="InterPro" id="IPR050426">
    <property type="entry name" value="Glycosyltransferase_28"/>
</dbReference>
<gene>
    <name evidence="3" type="ORF">SAMN05892877_12631</name>
</gene>
<dbReference type="Proteomes" id="UP000219167">
    <property type="component" value="Unassembled WGS sequence"/>
</dbReference>
<dbReference type="FunFam" id="3.40.50.2000:FF:000009">
    <property type="entry name" value="Sterol 3-beta-glucosyltransferase UGT80A2"/>
    <property type="match status" value="1"/>
</dbReference>
<dbReference type="PANTHER" id="PTHR48050">
    <property type="entry name" value="STEROL 3-BETA-GLUCOSYLTRANSFERASE"/>
    <property type="match status" value="1"/>
</dbReference>
<dbReference type="EMBL" id="OBQD01000026">
    <property type="protein sequence ID" value="SOC47047.1"/>
    <property type="molecule type" value="Genomic_DNA"/>
</dbReference>
<evidence type="ECO:0000259" key="1">
    <source>
        <dbReference type="Pfam" id="PF03033"/>
    </source>
</evidence>
<protein>
    <submittedName>
        <fullName evidence="3">UDP:flavonoid glycosyltransferase YjiC (YdhE family)</fullName>
    </submittedName>
</protein>
<keyword evidence="3" id="KW-0808">Transferase</keyword>
<sequence>MVYKGSMRVAIETLGTRGDVQPYIALAMGLMARGHQVQLAAPVQFTDMAAENGVPFADLPGEFLALLDTREARAAIAGGEGFSAGFKLLKHVRPLMMRLLDEEWRAVSSFQPDVLVYHPKSFGSPDMAAALGVPHVLASPVPGFTPTQEFPSPMLPFVSLGPFNRMSHALAIKGARLLFAKELKEWRANTLRLSRKSVRKPAAGTLYAYSPAVLPTPSDWGPDVLVTGYWFLNSPDWQPDEALESFLRAGSPPVYFGFGSMPGIAPSAMTDMILEALEMTGKRGLLTGGGGAIGEVHASSRAFFLSSAPHDRLLPRASSAIHHGGAGTTAASLRAGLPTQIIPFFGDQPFWGRRVAALGAGPAPLARKTLSAAGLAKALAAMDAPQMRARAAELSTALARERGVEAAIEFLERLSVAPR</sequence>
<evidence type="ECO:0000259" key="2">
    <source>
        <dbReference type="Pfam" id="PF06722"/>
    </source>
</evidence>
<dbReference type="PANTHER" id="PTHR48050:SF13">
    <property type="entry name" value="STEROL 3-BETA-GLUCOSYLTRANSFERASE UGT80A2"/>
    <property type="match status" value="1"/>
</dbReference>
<dbReference type="InterPro" id="IPR004276">
    <property type="entry name" value="GlycoTrans_28_N"/>
</dbReference>
<accession>A0A285UZF9</accession>
<feature type="domain" description="Glycosyltransferase family 28 N-terminal" evidence="1">
    <location>
        <begin position="10"/>
        <end position="93"/>
    </location>
</feature>
<dbReference type="GO" id="GO:0005975">
    <property type="term" value="P:carbohydrate metabolic process"/>
    <property type="evidence" value="ECO:0007669"/>
    <property type="project" value="InterPro"/>
</dbReference>
<evidence type="ECO:0000313" key="4">
    <source>
        <dbReference type="Proteomes" id="UP000219167"/>
    </source>
</evidence>
<dbReference type="CDD" id="cd03784">
    <property type="entry name" value="GT1_Gtf-like"/>
    <property type="match status" value="1"/>
</dbReference>
<dbReference type="InterPro" id="IPR010610">
    <property type="entry name" value="EryCIII-like_C"/>
</dbReference>
<dbReference type="GO" id="GO:0008194">
    <property type="term" value="F:UDP-glycosyltransferase activity"/>
    <property type="evidence" value="ECO:0007669"/>
    <property type="project" value="InterPro"/>
</dbReference>
<dbReference type="Pfam" id="PF06722">
    <property type="entry name" value="EryCIII-like_C"/>
    <property type="match status" value="1"/>
</dbReference>
<name>A0A285UZF9_9HYPH</name>
<organism evidence="3 4">
    <name type="scientific">Rhizobium subbaraonis</name>
    <dbReference type="NCBI Taxonomy" id="908946"/>
    <lineage>
        <taxon>Bacteria</taxon>
        <taxon>Pseudomonadati</taxon>
        <taxon>Pseudomonadota</taxon>
        <taxon>Alphaproteobacteria</taxon>
        <taxon>Hyphomicrobiales</taxon>
        <taxon>Rhizobiaceae</taxon>
        <taxon>Rhizobium/Agrobacterium group</taxon>
        <taxon>Rhizobium</taxon>
    </lineage>
</organism>
<dbReference type="Gene3D" id="3.40.50.2000">
    <property type="entry name" value="Glycogen Phosphorylase B"/>
    <property type="match status" value="2"/>
</dbReference>
<keyword evidence="4" id="KW-1185">Reference proteome</keyword>
<dbReference type="Pfam" id="PF03033">
    <property type="entry name" value="Glyco_transf_28"/>
    <property type="match status" value="1"/>
</dbReference>